<dbReference type="PANTHER" id="PTHR23508:SF10">
    <property type="entry name" value="CARBOXYLIC ACID TRANSPORTER PROTEIN HOMOLOG"/>
    <property type="match status" value="1"/>
</dbReference>
<evidence type="ECO:0000256" key="4">
    <source>
        <dbReference type="ARBA" id="ARBA00023136"/>
    </source>
</evidence>
<dbReference type="Gene3D" id="1.20.1250.20">
    <property type="entry name" value="MFS general substrate transporter like domains"/>
    <property type="match status" value="2"/>
</dbReference>
<keyword evidence="3 5" id="KW-1133">Transmembrane helix</keyword>
<dbReference type="RefSeq" id="WP_237827106.1">
    <property type="nucleotide sequence ID" value="NZ_JAKLTQ010000031.1"/>
</dbReference>
<gene>
    <name evidence="7" type="ORF">LVY72_22995</name>
</gene>
<proteinExistence type="predicted"/>
<dbReference type="EMBL" id="JAKLTQ010000031">
    <property type="protein sequence ID" value="MCG2624759.1"/>
    <property type="molecule type" value="Genomic_DNA"/>
</dbReference>
<evidence type="ECO:0000313" key="8">
    <source>
        <dbReference type="Proteomes" id="UP001165368"/>
    </source>
</evidence>
<comment type="caution">
    <text evidence="7">The sequence shown here is derived from an EMBL/GenBank/DDBJ whole genome shotgun (WGS) entry which is preliminary data.</text>
</comment>
<feature type="transmembrane region" description="Helical" evidence="5">
    <location>
        <begin position="378"/>
        <end position="397"/>
    </location>
</feature>
<reference evidence="7" key="1">
    <citation type="submission" date="2022-01" db="EMBL/GenBank/DDBJ databases">
        <authorList>
            <person name="Jo J.-H."/>
            <person name="Im W.-T."/>
        </authorList>
    </citation>
    <scope>NUCLEOTIDE SEQUENCE</scope>
    <source>
        <strain evidence="7">I2-34</strain>
    </source>
</reference>
<evidence type="ECO:0000259" key="6">
    <source>
        <dbReference type="PROSITE" id="PS50850"/>
    </source>
</evidence>
<feature type="transmembrane region" description="Helical" evidence="5">
    <location>
        <begin position="252"/>
        <end position="275"/>
    </location>
</feature>
<feature type="transmembrane region" description="Helical" evidence="5">
    <location>
        <begin position="311"/>
        <end position="335"/>
    </location>
</feature>
<dbReference type="PROSITE" id="PS50850">
    <property type="entry name" value="MFS"/>
    <property type="match status" value="1"/>
</dbReference>
<keyword evidence="8" id="KW-1185">Reference proteome</keyword>
<dbReference type="InterPro" id="IPR036259">
    <property type="entry name" value="MFS_trans_sf"/>
</dbReference>
<dbReference type="Proteomes" id="UP001165368">
    <property type="component" value="Unassembled WGS sequence"/>
</dbReference>
<evidence type="ECO:0000256" key="1">
    <source>
        <dbReference type="ARBA" id="ARBA00004651"/>
    </source>
</evidence>
<evidence type="ECO:0000256" key="5">
    <source>
        <dbReference type="SAM" id="Phobius"/>
    </source>
</evidence>
<dbReference type="SUPFAM" id="SSF103473">
    <property type="entry name" value="MFS general substrate transporter"/>
    <property type="match status" value="1"/>
</dbReference>
<feature type="transmembrane region" description="Helical" evidence="5">
    <location>
        <begin position="287"/>
        <end position="305"/>
    </location>
</feature>
<feature type="transmembrane region" description="Helical" evidence="5">
    <location>
        <begin position="347"/>
        <end position="372"/>
    </location>
</feature>
<feature type="transmembrane region" description="Helical" evidence="5">
    <location>
        <begin position="165"/>
        <end position="183"/>
    </location>
</feature>
<organism evidence="7 8">
    <name type="scientific">Arthrobacter hankyongi</name>
    <dbReference type="NCBI Taxonomy" id="2904801"/>
    <lineage>
        <taxon>Bacteria</taxon>
        <taxon>Bacillati</taxon>
        <taxon>Actinomycetota</taxon>
        <taxon>Actinomycetes</taxon>
        <taxon>Micrococcales</taxon>
        <taxon>Micrococcaceae</taxon>
        <taxon>Arthrobacter</taxon>
    </lineage>
</organism>
<protein>
    <submittedName>
        <fullName evidence="7">Aromatic acid/H+ symport family MFS transporter</fullName>
    </submittedName>
</protein>
<feature type="transmembrane region" description="Helical" evidence="5">
    <location>
        <begin position="80"/>
        <end position="98"/>
    </location>
</feature>
<keyword evidence="2 5" id="KW-0812">Transmembrane</keyword>
<feature type="transmembrane region" description="Helical" evidence="5">
    <location>
        <begin position="49"/>
        <end position="68"/>
    </location>
</feature>
<feature type="transmembrane region" description="Helical" evidence="5">
    <location>
        <begin position="218"/>
        <end position="240"/>
    </location>
</feature>
<dbReference type="CDD" id="cd17365">
    <property type="entry name" value="MFS_PcaK_like"/>
    <property type="match status" value="1"/>
</dbReference>
<comment type="subcellular location">
    <subcellularLocation>
        <location evidence="1">Cell membrane</location>
        <topology evidence="1">Multi-pass membrane protein</topology>
    </subcellularLocation>
</comment>
<evidence type="ECO:0000256" key="3">
    <source>
        <dbReference type="ARBA" id="ARBA00022989"/>
    </source>
</evidence>
<dbReference type="PANTHER" id="PTHR23508">
    <property type="entry name" value="CARBOXYLIC ACID TRANSPORTER PROTEIN HOMOLOG"/>
    <property type="match status" value="1"/>
</dbReference>
<dbReference type="Pfam" id="PF07690">
    <property type="entry name" value="MFS_1"/>
    <property type="match status" value="1"/>
</dbReference>
<dbReference type="InterPro" id="IPR020846">
    <property type="entry name" value="MFS_dom"/>
</dbReference>
<dbReference type="PROSITE" id="PS00216">
    <property type="entry name" value="SUGAR_TRANSPORT_1"/>
    <property type="match status" value="1"/>
</dbReference>
<sequence>MAVLAPSRTWIVILCWLAVVFEGFDIVALGASIPTLLDSQHVGMTTLDATFIATVSLIGVGVGAALIGPVSDRFGRRRPLMASVLVFSLFTLIFPLMPNVMMLALARLIAGLGLGGCLPVAVTTMQEASAHDAKAHSSTLTMTGYHVGAVAAAFGALLAGVHWPWIFYAGGAFGLVVLPLMWAKLPETSLHAGPVHAGAAEAAPAHEKIRARDVLNRTYLRTTIGLWVGAFMGLLLVYGLNTWLPQLMRDAGYNVASSLVLLLVLNLGAIAGLMIGGKVADRKGVKGTALVWFGASAVMLALLSVKMENQLLLNAVVLVTGVFVFCSQVLIYAFVGYAYPRRIVASGMGFVAAVGRLGAIVGPWATGLLVVWGIAYPFGFYFFSLAALLGLLAVALVPKPQHAEIAEPEAWQEASGHYAE</sequence>
<feature type="domain" description="Major facilitator superfamily (MFS) profile" evidence="6">
    <location>
        <begin position="11"/>
        <end position="402"/>
    </location>
</feature>
<name>A0ABS9LDH5_9MICC</name>
<evidence type="ECO:0000256" key="2">
    <source>
        <dbReference type="ARBA" id="ARBA00022692"/>
    </source>
</evidence>
<accession>A0ABS9LDH5</accession>
<dbReference type="InterPro" id="IPR005829">
    <property type="entry name" value="Sugar_transporter_CS"/>
</dbReference>
<feature type="transmembrane region" description="Helical" evidence="5">
    <location>
        <begin position="137"/>
        <end position="159"/>
    </location>
</feature>
<dbReference type="InterPro" id="IPR011701">
    <property type="entry name" value="MFS"/>
</dbReference>
<keyword evidence="4 5" id="KW-0472">Membrane</keyword>
<evidence type="ECO:0000313" key="7">
    <source>
        <dbReference type="EMBL" id="MCG2624759.1"/>
    </source>
</evidence>